<evidence type="ECO:0000313" key="2">
    <source>
        <dbReference type="Proteomes" id="UP001190700"/>
    </source>
</evidence>
<reference evidence="1 2" key="1">
    <citation type="journal article" date="2015" name="Genome Biol. Evol.">
        <title>Comparative Genomics of a Bacterivorous Green Alga Reveals Evolutionary Causalities and Consequences of Phago-Mixotrophic Mode of Nutrition.</title>
        <authorList>
            <person name="Burns J.A."/>
            <person name="Paasch A."/>
            <person name="Narechania A."/>
            <person name="Kim E."/>
        </authorList>
    </citation>
    <scope>NUCLEOTIDE SEQUENCE [LARGE SCALE GENOMIC DNA]</scope>
    <source>
        <strain evidence="1 2">PLY_AMNH</strain>
    </source>
</reference>
<proteinExistence type="predicted"/>
<dbReference type="Proteomes" id="UP001190700">
    <property type="component" value="Unassembled WGS sequence"/>
</dbReference>
<keyword evidence="2" id="KW-1185">Reference proteome</keyword>
<gene>
    <name evidence="1" type="ORF">CYMTET_49226</name>
</gene>
<dbReference type="EMBL" id="LGRX02033504">
    <property type="protein sequence ID" value="KAK3240973.1"/>
    <property type="molecule type" value="Genomic_DNA"/>
</dbReference>
<dbReference type="AlphaFoldDB" id="A0AAE0BQM2"/>
<accession>A0AAE0BQM2</accession>
<protein>
    <submittedName>
        <fullName evidence="1">Uncharacterized protein</fullName>
    </submittedName>
</protein>
<sequence>MDTSTACQAFCKGTNYAAYWTAGMSGRQPGTCRCYVNCTDYGIEENGYSNQVWQTAEDGMCSDDCAETSSDCQDGWTGSAGVNKCAYGTDCTDCGLRRGSASYREAACFSMCANAGFCCGEDKTLASLSITGQRAPNCVQGCRAGMEVGSLEECKLKCDDMATSPAHPYDANCPFDSVGGACDAGPRAYVDCYQGCDAAFGEPKMDTQCNNVCNTSYNGICEDGGGEDLPDGSRLHSCAYASDCSDCAERTDETFCSVYGVGCSEGHFCNYASGSYGTCEQCQDFPDCFMNDVPQAISDCNSRCCKRLQCVPVSVAAIDGTSCSSDEDCPADPPTGLLSYSPTGHCRCRNGARVSGSCYKFSAERHDLTVSMQGFKQCLSENKCRNWDQKNFGLSCLEQHCSYNLAAYVCDNATISMIQDGMPRDVIQAIQECNGCEAAREACGEGKCTTYVTESQVQTSAAAYSYTIHLAAATIVMFHLIGVCALSPFSN</sequence>
<organism evidence="1 2">
    <name type="scientific">Cymbomonas tetramitiformis</name>
    <dbReference type="NCBI Taxonomy" id="36881"/>
    <lineage>
        <taxon>Eukaryota</taxon>
        <taxon>Viridiplantae</taxon>
        <taxon>Chlorophyta</taxon>
        <taxon>Pyramimonadophyceae</taxon>
        <taxon>Pyramimonadales</taxon>
        <taxon>Pyramimonadaceae</taxon>
        <taxon>Cymbomonas</taxon>
    </lineage>
</organism>
<evidence type="ECO:0000313" key="1">
    <source>
        <dbReference type="EMBL" id="KAK3240973.1"/>
    </source>
</evidence>
<comment type="caution">
    <text evidence="1">The sequence shown here is derived from an EMBL/GenBank/DDBJ whole genome shotgun (WGS) entry which is preliminary data.</text>
</comment>
<name>A0AAE0BQM2_9CHLO</name>